<feature type="compositionally biased region" description="Polar residues" evidence="1">
    <location>
        <begin position="1"/>
        <end position="11"/>
    </location>
</feature>
<sequence length="446" mass="51562">MADSESVISASDESKAGSVPPSQDGTRPQRNEINQQTSSSPVLSTTSSLKNVVLHRRERPTEDDESIASYESSQQAYMEDGVTKSNFPLSKREKKAILRRKGGSADEELLIDTTEALTLNSKKTARLQKKQEKKQSRTKVHSHIQSFLDFPPEILSLILGFLRPSDVFGLARLNRFMRDFILENERSIAEPIMARRYWVLRQCFPLPVLLEHVPPTARPVLLSPQWQDRIKIHRNPYQHIKQVDPEIICTCMSCLLAWNNLNIVLDLAHWQRNFENREPLPIIPRGKNPEWNTKLLSCNADIVVRAVHSPLAHARILQTHLNVTTRTIVRSARWRKKGEKTTTPKPRLYHLTDDEAETGTDEYLERSGPPSYQPIYMRDNYYNVEAFVPNRKWDKESQRWHYYSKWPKPHENDLAWLVARFSSYQVRVQAQKQPATQPLPNWGSSS</sequence>
<keyword evidence="4" id="KW-1185">Reference proteome</keyword>
<dbReference type="AlphaFoldDB" id="A0A0D2DWU8"/>
<proteinExistence type="predicted"/>
<dbReference type="GeneID" id="27352299"/>
<dbReference type="VEuPathDB" id="FungiDB:PV06_00225"/>
<gene>
    <name evidence="3" type="ORF">PV06_00225</name>
</gene>
<name>A0A0D2DWU8_9EURO</name>
<dbReference type="HOGENOM" id="CLU_047427_1_0_1"/>
<organism evidence="3 4">
    <name type="scientific">Exophiala oligosperma</name>
    <dbReference type="NCBI Taxonomy" id="215243"/>
    <lineage>
        <taxon>Eukaryota</taxon>
        <taxon>Fungi</taxon>
        <taxon>Dikarya</taxon>
        <taxon>Ascomycota</taxon>
        <taxon>Pezizomycotina</taxon>
        <taxon>Eurotiomycetes</taxon>
        <taxon>Chaetothyriomycetidae</taxon>
        <taxon>Chaetothyriales</taxon>
        <taxon>Herpotrichiellaceae</taxon>
        <taxon>Exophiala</taxon>
    </lineage>
</organism>
<dbReference type="InterPro" id="IPR036047">
    <property type="entry name" value="F-box-like_dom_sf"/>
</dbReference>
<dbReference type="SUPFAM" id="SSF81383">
    <property type="entry name" value="F-box domain"/>
    <property type="match status" value="1"/>
</dbReference>
<evidence type="ECO:0000256" key="1">
    <source>
        <dbReference type="SAM" id="MobiDB-lite"/>
    </source>
</evidence>
<feature type="compositionally biased region" description="Low complexity" evidence="1">
    <location>
        <begin position="37"/>
        <end position="49"/>
    </location>
</feature>
<dbReference type="STRING" id="215243.A0A0D2DWU8"/>
<dbReference type="PROSITE" id="PS50181">
    <property type="entry name" value="FBOX"/>
    <property type="match status" value="1"/>
</dbReference>
<dbReference type="RefSeq" id="XP_016267749.1">
    <property type="nucleotide sequence ID" value="XM_016400696.1"/>
</dbReference>
<evidence type="ECO:0000313" key="3">
    <source>
        <dbReference type="EMBL" id="KIW47533.1"/>
    </source>
</evidence>
<dbReference type="Proteomes" id="UP000053342">
    <property type="component" value="Unassembled WGS sequence"/>
</dbReference>
<dbReference type="OrthoDB" id="3642468at2759"/>
<dbReference type="EMBL" id="KN847332">
    <property type="protein sequence ID" value="KIW47533.1"/>
    <property type="molecule type" value="Genomic_DNA"/>
</dbReference>
<reference evidence="3 4" key="1">
    <citation type="submission" date="2015-01" db="EMBL/GenBank/DDBJ databases">
        <title>The Genome Sequence of Exophiala oligosperma CBS72588.</title>
        <authorList>
            <consortium name="The Broad Institute Genomics Platform"/>
            <person name="Cuomo C."/>
            <person name="de Hoog S."/>
            <person name="Gorbushina A."/>
            <person name="Stielow B."/>
            <person name="Teixiera M."/>
            <person name="Abouelleil A."/>
            <person name="Chapman S.B."/>
            <person name="Priest M."/>
            <person name="Young S.K."/>
            <person name="Wortman J."/>
            <person name="Nusbaum C."/>
            <person name="Birren B."/>
        </authorList>
    </citation>
    <scope>NUCLEOTIDE SEQUENCE [LARGE SCALE GENOMIC DNA]</scope>
    <source>
        <strain evidence="3 4">CBS 72588</strain>
    </source>
</reference>
<feature type="region of interest" description="Disordered" evidence="1">
    <location>
        <begin position="1"/>
        <end position="84"/>
    </location>
</feature>
<feature type="compositionally biased region" description="Polar residues" evidence="1">
    <location>
        <begin position="20"/>
        <end position="36"/>
    </location>
</feature>
<dbReference type="InterPro" id="IPR001810">
    <property type="entry name" value="F-box_dom"/>
</dbReference>
<feature type="domain" description="F-box" evidence="2">
    <location>
        <begin position="144"/>
        <end position="192"/>
    </location>
</feature>
<protein>
    <recommendedName>
        <fullName evidence="2">F-box domain-containing protein</fullName>
    </recommendedName>
</protein>
<evidence type="ECO:0000259" key="2">
    <source>
        <dbReference type="PROSITE" id="PS50181"/>
    </source>
</evidence>
<evidence type="ECO:0000313" key="4">
    <source>
        <dbReference type="Proteomes" id="UP000053342"/>
    </source>
</evidence>
<accession>A0A0D2DWU8</accession>